<reference evidence="1" key="3">
    <citation type="submission" date="2017-10" db="EMBL/GenBank/DDBJ databases">
        <authorList>
            <person name="Vrbovska V."/>
            <person name="Kovarovic V."/>
            <person name="Indrakova A."/>
        </authorList>
    </citation>
    <scope>NUCLEOTIDE SEQUENCE</scope>
    <source>
        <strain evidence="1">CCM 8730</strain>
    </source>
</reference>
<accession>A0A2C6WM41</accession>
<dbReference type="EMBL" id="CP093217">
    <property type="protein sequence ID" value="UQW81263.1"/>
    <property type="molecule type" value="Genomic_DNA"/>
</dbReference>
<dbReference type="NCBIfam" id="NF005255">
    <property type="entry name" value="PRK06762.2-2"/>
    <property type="match status" value="1"/>
</dbReference>
<dbReference type="NCBIfam" id="NF005253">
    <property type="entry name" value="PRK06762.1-4"/>
    <property type="match status" value="1"/>
</dbReference>
<dbReference type="AlphaFoldDB" id="A0A2C6WM41"/>
<dbReference type="Pfam" id="PF13671">
    <property type="entry name" value="AAA_33"/>
    <property type="match status" value="1"/>
</dbReference>
<sequence>MAKLIIIRGNSGSGKSTVAQLLQHVLGAGVMLVGQDEIRRNILNVRDQPNNLAIQLIEDIVNYGIVHCDYVILEGILNKSKYGSMIDNLMNQMNVETHTYYFNLSFQETVRRHNLKPDTDFGPEAMANWFLKNDVLGVKNEKCISQAMSENEIVKMILVDII</sequence>
<keyword evidence="2" id="KW-0418">Kinase</keyword>
<keyword evidence="2" id="KW-0808">Transferase</keyword>
<dbReference type="InterPro" id="IPR027417">
    <property type="entry name" value="P-loop_NTPase"/>
</dbReference>
<organism evidence="1 3">
    <name type="scientific">Staphylococcus edaphicus</name>
    <dbReference type="NCBI Taxonomy" id="1955013"/>
    <lineage>
        <taxon>Bacteria</taxon>
        <taxon>Bacillati</taxon>
        <taxon>Bacillota</taxon>
        <taxon>Bacilli</taxon>
        <taxon>Bacillales</taxon>
        <taxon>Staphylococcaceae</taxon>
        <taxon>Staphylococcus</taxon>
    </lineage>
</organism>
<reference evidence="3" key="2">
    <citation type="submission" date="2017-10" db="EMBL/GenBank/DDBJ databases">
        <title>Staphylococcus edaphicus sp. nov., isolated in Antarctica, harbouring mecC gene and genomic islands essential in adaptation to extreme environment.</title>
        <authorList>
            <person name="Pantucek R."/>
            <person name="Sedlacek I."/>
            <person name="Indrakova A."/>
            <person name="Vrbovska V."/>
            <person name="Maslanova I."/>
            <person name="Kovarovic V."/>
            <person name="Svec P."/>
            <person name="Kralova S."/>
            <person name="Kristofova L."/>
            <person name="Keklakova J."/>
            <person name="Petras P."/>
            <person name="Doskar J."/>
        </authorList>
    </citation>
    <scope>NUCLEOTIDE SEQUENCE [LARGE SCALE GENOMIC DNA]</scope>
    <source>
        <strain evidence="3">CCM 5085</strain>
    </source>
</reference>
<gene>
    <name evidence="1" type="ORF">BTJ66_08260</name>
    <name evidence="2" type="ORF">MNY58_11870</name>
</gene>
<reference evidence="1" key="1">
    <citation type="journal article" date="2017" name="Appl. Environ. Microbiol.">
        <title>Staphylococcus edaphicus sp. nov., isolated in Antarctica, harbours mecC gene and genomic islands with suspected role in adaptation to extreme environment.</title>
        <authorList>
            <person name="Pantucek R."/>
            <person name="Sedlacek I."/>
            <person name="Indrakova A."/>
            <person name="Vrbovska V."/>
            <person name="Maslanova I."/>
            <person name="Kovarovic V."/>
            <person name="Svec P."/>
            <person name="Kralova S."/>
            <person name="Kristofova L."/>
            <person name="Keklakova J."/>
            <person name="Petras P."/>
            <person name="Doskar J."/>
        </authorList>
    </citation>
    <scope>NUCLEOTIDE SEQUENCE</scope>
    <source>
        <strain evidence="1">CCM 8730</strain>
    </source>
</reference>
<dbReference type="GO" id="GO:0016301">
    <property type="term" value="F:kinase activity"/>
    <property type="evidence" value="ECO:0007669"/>
    <property type="project" value="UniProtKB-KW"/>
</dbReference>
<dbReference type="Gene3D" id="3.40.50.300">
    <property type="entry name" value="P-loop containing nucleotide triphosphate hydrolases"/>
    <property type="match status" value="1"/>
</dbReference>
<protein>
    <submittedName>
        <fullName evidence="2">Kinase</fullName>
    </submittedName>
</protein>
<dbReference type="Proteomes" id="UP000223828">
    <property type="component" value="Unassembled WGS sequence"/>
</dbReference>
<dbReference type="OrthoDB" id="9781848at2"/>
<proteinExistence type="predicted"/>
<evidence type="ECO:0000313" key="4">
    <source>
        <dbReference type="Proteomes" id="UP001056588"/>
    </source>
</evidence>
<evidence type="ECO:0000313" key="2">
    <source>
        <dbReference type="EMBL" id="UQW81263.1"/>
    </source>
</evidence>
<name>A0A2C6WM41_9STAP</name>
<keyword evidence="4" id="KW-1185">Reference proteome</keyword>
<dbReference type="Proteomes" id="UP001056588">
    <property type="component" value="Chromosome"/>
</dbReference>
<evidence type="ECO:0000313" key="1">
    <source>
        <dbReference type="EMBL" id="PHK49439.1"/>
    </source>
</evidence>
<evidence type="ECO:0000313" key="3">
    <source>
        <dbReference type="Proteomes" id="UP000223828"/>
    </source>
</evidence>
<dbReference type="SUPFAM" id="SSF52540">
    <property type="entry name" value="P-loop containing nucleoside triphosphate hydrolases"/>
    <property type="match status" value="1"/>
</dbReference>
<dbReference type="RefSeq" id="WP_099090497.1">
    <property type="nucleotide sequence ID" value="NZ_CP093217.1"/>
</dbReference>
<reference evidence="2" key="4">
    <citation type="submission" date="2022-03" db="EMBL/GenBank/DDBJ databases">
        <title>Complete Genome Sequence of Staphylococcus edaphicus strain CCM 8731.</title>
        <authorList>
            <person name="Rimmer C.O."/>
            <person name="Thomas J.C."/>
        </authorList>
    </citation>
    <scope>NUCLEOTIDE SEQUENCE</scope>
    <source>
        <strain evidence="2">CCM 8731</strain>
    </source>
</reference>
<dbReference type="EMBL" id="MRZN01000012">
    <property type="protein sequence ID" value="PHK49439.1"/>
    <property type="molecule type" value="Genomic_DNA"/>
</dbReference>